<feature type="repeat" description="ANK" evidence="2">
    <location>
        <begin position="40"/>
        <end position="67"/>
    </location>
</feature>
<feature type="repeat" description="ANK" evidence="2">
    <location>
        <begin position="248"/>
        <end position="274"/>
    </location>
</feature>
<feature type="repeat" description="ANK" evidence="2">
    <location>
        <begin position="180"/>
        <end position="212"/>
    </location>
</feature>
<feature type="repeat" description="ANK" evidence="2">
    <location>
        <begin position="407"/>
        <end position="439"/>
    </location>
</feature>
<feature type="repeat" description="ANK" evidence="2">
    <location>
        <begin position="373"/>
        <end position="406"/>
    </location>
</feature>
<sequence length="644" mass="74706">MISFNNNYRKLRKAIINEDIEEIKYIIEKDPNMIVKVDNNNHTLLHIAIMYRKVNAVKVLLDKGDNLVYVINSFPILPPLYCAIIGFCKLTRRNKISNALEKINNHKKIIEALVDKGVELTGLEIALSCKNIWLIKFLIEKGISVEYTGFFPVGVNYNTIDIDICKVLLENKIDINKPVCGETLVRYAIRSSDLNLLKYLISKGADIEKRNKYEQDPNIIEAVEKGNLGIVEYLIDNGISIDTVSIYNHKPAIYYAILAGHYNMVDLLLRRGANPFITCEGNTSLISVATQAKRNRLKLINLLLKYGVRLPGDHDYYIQPILLDYSYETYNIIHILLEHGLRITSNTTLVSYVSNYTSLRIFKKLLPHISDININNPLHFSAMFDRTWHISRFLLEYGADVNIKNRYGSTPLFEAICNCSCKNVKLFLENNADINEVDLDGDATLMKIFNYNCRIHSGLNSVHLRIARIVIPYLKVIGLKNKHVKNVHAYKQNINFFNSVKQLRLISDESDREINRMKNTILRKNKFGNDITMYDILLEKNMNQLVQIIKNPLIKKRCSELILFKRIVKNNIIYIENRYQKIHGANTVIEFYQYEYTDKWMILPQEIKINILCYLDNKELDYIYESSLENNKNNTSDKKYDVCC</sequence>
<evidence type="ECO:0000259" key="3">
    <source>
        <dbReference type="Pfam" id="PF09372"/>
    </source>
</evidence>
<proteinExistence type="predicted"/>
<dbReference type="SMART" id="SM00248">
    <property type="entry name" value="ANK"/>
    <property type="match status" value="9"/>
</dbReference>
<dbReference type="Pfam" id="PF13637">
    <property type="entry name" value="Ank_4"/>
    <property type="match status" value="1"/>
</dbReference>
<feature type="domain" description="PRANC" evidence="3">
    <location>
        <begin position="529"/>
        <end position="624"/>
    </location>
</feature>
<dbReference type="InterPro" id="IPR036770">
    <property type="entry name" value="Ankyrin_rpt-contain_sf"/>
</dbReference>
<organism evidence="4">
    <name type="scientific">Fowlpox virus</name>
    <name type="common">FPV</name>
    <dbReference type="NCBI Taxonomy" id="10261"/>
    <lineage>
        <taxon>Viruses</taxon>
        <taxon>Varidnaviria</taxon>
        <taxon>Bamfordvirae</taxon>
        <taxon>Nucleocytoviricota</taxon>
        <taxon>Pokkesviricetes</taxon>
        <taxon>Chitovirales</taxon>
        <taxon>Poxviridae</taxon>
        <taxon>Chordopoxvirinae</taxon>
        <taxon>Avipoxvirus</taxon>
        <taxon>Avipoxvirus fowlpox</taxon>
    </lineage>
</organism>
<dbReference type="PROSITE" id="PS50297">
    <property type="entry name" value="ANK_REP_REGION"/>
    <property type="match status" value="4"/>
</dbReference>
<reference evidence="4" key="1">
    <citation type="journal article" date="2021" name="Arch. Virol.">
        <title>Characterisation of an Australian fowlpox virus carrying a near-full-length provirus of reticuloendotheliosis virus.</title>
        <authorList>
            <person name="Sarker S."/>
            <person name="Athukorala A."/>
            <person name="Bowden T.R."/>
            <person name="Boyle D.B."/>
        </authorList>
    </citation>
    <scope>NUCLEOTIDE SEQUENCE</scope>
    <source>
        <strain evidence="4">FWPV-S</strain>
    </source>
</reference>
<evidence type="ECO:0000256" key="1">
    <source>
        <dbReference type="ARBA" id="ARBA00023043"/>
    </source>
</evidence>
<dbReference type="Gene3D" id="1.25.40.20">
    <property type="entry name" value="Ankyrin repeat-containing domain"/>
    <property type="match status" value="3"/>
</dbReference>
<organismHost>
    <name type="scientific">Vertebrata</name>
    <name type="common">vertebrates</name>
    <dbReference type="NCBI Taxonomy" id="7742"/>
</organismHost>
<dbReference type="Proteomes" id="UP000627101">
    <property type="component" value="Segment"/>
</dbReference>
<evidence type="ECO:0000256" key="2">
    <source>
        <dbReference type="PROSITE-ProRule" id="PRU00023"/>
    </source>
</evidence>
<dbReference type="InterPro" id="IPR051616">
    <property type="entry name" value="Cul2-RING_E3_ligase_SR"/>
</dbReference>
<dbReference type="PANTHER" id="PTHR46224:SF64">
    <property type="entry name" value="IQ MOTIF AND ANKYRIN REPEAT DOMAIN-CONTAINING PROTEIN 1"/>
    <property type="match status" value="1"/>
</dbReference>
<dbReference type="PROSITE" id="PS50088">
    <property type="entry name" value="ANK_REPEAT"/>
    <property type="match status" value="5"/>
</dbReference>
<dbReference type="Pfam" id="PF09372">
    <property type="entry name" value="PRANC"/>
    <property type="match status" value="1"/>
</dbReference>
<dbReference type="EMBL" id="MW142017">
    <property type="protein sequence ID" value="QRM13791.1"/>
    <property type="molecule type" value="Genomic_DNA"/>
</dbReference>
<protein>
    <submittedName>
        <fullName evidence="4">Ankyrin repeat family protein</fullName>
    </submittedName>
</protein>
<evidence type="ECO:0000313" key="4">
    <source>
        <dbReference type="EMBL" id="QRM13791.1"/>
    </source>
</evidence>
<dbReference type="SUPFAM" id="SSF48403">
    <property type="entry name" value="Ankyrin repeat"/>
    <property type="match status" value="2"/>
</dbReference>
<dbReference type="InterPro" id="IPR002110">
    <property type="entry name" value="Ankyrin_rpt"/>
</dbReference>
<dbReference type="InterPro" id="IPR018272">
    <property type="entry name" value="PRANC_domain"/>
</dbReference>
<dbReference type="PANTHER" id="PTHR46224">
    <property type="entry name" value="ANKYRIN REPEAT FAMILY PROTEIN"/>
    <property type="match status" value="1"/>
</dbReference>
<accession>A0A891LWR7</accession>
<keyword evidence="1 2" id="KW-0040">ANK repeat</keyword>
<dbReference type="Pfam" id="PF12796">
    <property type="entry name" value="Ank_2"/>
    <property type="match status" value="3"/>
</dbReference>
<name>A0A891LWR7_FOWPV</name>